<proteinExistence type="predicted"/>
<gene>
    <name evidence="1" type="ORF">BO66DRAFT_397616</name>
</gene>
<sequence>MKEVWLCSPRRSHSQPHFYHAASLNFFKMKVMLVACESCRLRKRKCDRAYPSCSLCQKAERVCSYALYRVAESIPNQSSKALVTESHHTRSSKKLTPSSWDAVESQVYISWAIQAPAVSDSYPIASRCSYKLQTTWMRGAMSDPCLFHATLFTGSSNFDLRRGIQQSTITLYHYNELIKSVKKRLSDPKTALDDRTIAAITPLALFAVLTGDRASAEVHRAGLAKIVQLRGGLDKLGLEGLTASLIYVNDVISDIVFDMDSRPLPHCPPMPPPGLEERVLSTLISRSAPEFPGRSIQALFQYIQKLKLQLVVHQSTAGWGCNATQGNVMSLPTNDDPVCHCCSLAFRIFHAIISGGANTSNFADYLDALASDLRDVLALTEDDVWMRHFPAVLTWACITGAAAASDPHLRAWFYFRAAAAVGMLDDAGDLSFHEDMSSHFHWLRSLRREVLQSGAKLL</sequence>
<name>A0ACD1HNB6_9EURO</name>
<reference evidence="1" key="1">
    <citation type="submission" date="2018-02" db="EMBL/GenBank/DDBJ databases">
        <title>The genomes of Aspergillus section Nigri reveals drivers in fungal speciation.</title>
        <authorList>
            <consortium name="DOE Joint Genome Institute"/>
            <person name="Vesth T.C."/>
            <person name="Nybo J."/>
            <person name="Theobald S."/>
            <person name="Brandl J."/>
            <person name="Frisvad J.C."/>
            <person name="Nielsen K.F."/>
            <person name="Lyhne E.K."/>
            <person name="Kogle M.E."/>
            <person name="Kuo A."/>
            <person name="Riley R."/>
            <person name="Clum A."/>
            <person name="Nolan M."/>
            <person name="Lipzen A."/>
            <person name="Salamov A."/>
            <person name="Henrissat B."/>
            <person name="Wiebenga A."/>
            <person name="De vries R.P."/>
            <person name="Grigoriev I.V."/>
            <person name="Mortensen U.H."/>
            <person name="Andersen M.R."/>
            <person name="Baker S.E."/>
        </authorList>
    </citation>
    <scope>NUCLEOTIDE SEQUENCE</scope>
    <source>
        <strain evidence="1">CBS 121060</strain>
    </source>
</reference>
<dbReference type="EMBL" id="KZ824934">
    <property type="protein sequence ID" value="RAH75056.1"/>
    <property type="molecule type" value="Genomic_DNA"/>
</dbReference>
<evidence type="ECO:0000313" key="1">
    <source>
        <dbReference type="EMBL" id="RAH75056.1"/>
    </source>
</evidence>
<organism evidence="1 2">
    <name type="scientific">Aspergillus aculeatinus CBS 121060</name>
    <dbReference type="NCBI Taxonomy" id="1448322"/>
    <lineage>
        <taxon>Eukaryota</taxon>
        <taxon>Fungi</taxon>
        <taxon>Dikarya</taxon>
        <taxon>Ascomycota</taxon>
        <taxon>Pezizomycotina</taxon>
        <taxon>Eurotiomycetes</taxon>
        <taxon>Eurotiomycetidae</taxon>
        <taxon>Eurotiales</taxon>
        <taxon>Aspergillaceae</taxon>
        <taxon>Aspergillus</taxon>
        <taxon>Aspergillus subgen. Circumdati</taxon>
    </lineage>
</organism>
<accession>A0ACD1HNB6</accession>
<evidence type="ECO:0000313" key="2">
    <source>
        <dbReference type="Proteomes" id="UP000249661"/>
    </source>
</evidence>
<keyword evidence="2" id="KW-1185">Reference proteome</keyword>
<protein>
    <submittedName>
        <fullName evidence="1">Uncharacterized protein</fullName>
    </submittedName>
</protein>
<dbReference type="Proteomes" id="UP000249661">
    <property type="component" value="Unassembled WGS sequence"/>
</dbReference>